<organism evidence="2 3">
    <name type="scientific">Vandammella animalimorsus</name>
    <dbReference type="NCBI Taxonomy" id="2029117"/>
    <lineage>
        <taxon>Bacteria</taxon>
        <taxon>Pseudomonadati</taxon>
        <taxon>Pseudomonadota</taxon>
        <taxon>Betaproteobacteria</taxon>
        <taxon>Burkholderiales</taxon>
        <taxon>Comamonadaceae</taxon>
        <taxon>Vandammella</taxon>
    </lineage>
</organism>
<keyword evidence="1" id="KW-1133">Transmembrane helix</keyword>
<sequence length="68" mass="7025">MNTSGHKVLITGGASGIGLALAKRFHAAGNSVVLAGRRAYALAWPLAFVSLLAIRPLVLKLVARTTEG</sequence>
<accession>A0A3M6RI57</accession>
<dbReference type="InterPro" id="IPR002347">
    <property type="entry name" value="SDR_fam"/>
</dbReference>
<feature type="transmembrane region" description="Helical" evidence="1">
    <location>
        <begin position="43"/>
        <end position="63"/>
    </location>
</feature>
<keyword evidence="1" id="KW-0472">Membrane</keyword>
<evidence type="ECO:0000313" key="3">
    <source>
        <dbReference type="Proteomes" id="UP000275180"/>
    </source>
</evidence>
<evidence type="ECO:0000256" key="1">
    <source>
        <dbReference type="SAM" id="Phobius"/>
    </source>
</evidence>
<dbReference type="Proteomes" id="UP000275180">
    <property type="component" value="Unassembled WGS sequence"/>
</dbReference>
<dbReference type="Pfam" id="PF00106">
    <property type="entry name" value="adh_short"/>
    <property type="match status" value="1"/>
</dbReference>
<dbReference type="EMBL" id="RDQJ01000011">
    <property type="protein sequence ID" value="RMX14829.1"/>
    <property type="molecule type" value="Genomic_DNA"/>
</dbReference>
<evidence type="ECO:0000313" key="2">
    <source>
        <dbReference type="EMBL" id="RMX14829.1"/>
    </source>
</evidence>
<dbReference type="SUPFAM" id="SSF51735">
    <property type="entry name" value="NAD(P)-binding Rossmann-fold domains"/>
    <property type="match status" value="1"/>
</dbReference>
<comment type="caution">
    <text evidence="2">The sequence shown here is derived from an EMBL/GenBank/DDBJ whole genome shotgun (WGS) entry which is preliminary data.</text>
</comment>
<dbReference type="InterPro" id="IPR036291">
    <property type="entry name" value="NAD(P)-bd_dom_sf"/>
</dbReference>
<keyword evidence="1" id="KW-0812">Transmembrane</keyword>
<dbReference type="AlphaFoldDB" id="A0A3M6RI57"/>
<name>A0A3M6RI57_9BURK</name>
<proteinExistence type="predicted"/>
<dbReference type="RefSeq" id="WP_122245128.1">
    <property type="nucleotide sequence ID" value="NZ_RDQJ01000011.1"/>
</dbReference>
<gene>
    <name evidence="2" type="ORF">EBQ34_08925</name>
</gene>
<reference evidence="2 3" key="1">
    <citation type="submission" date="2018-10" db="EMBL/GenBank/DDBJ databases">
        <title>Comamonadaceae CDC group NO-1 genome sequencing and assembly.</title>
        <authorList>
            <person name="Bernier A.-M."/>
            <person name="Bernard K."/>
        </authorList>
    </citation>
    <scope>NUCLEOTIDE SEQUENCE [LARGE SCALE GENOMIC DNA]</scope>
    <source>
        <strain evidence="2 3">NML180582</strain>
    </source>
</reference>
<dbReference type="Gene3D" id="3.40.50.720">
    <property type="entry name" value="NAD(P)-binding Rossmann-like Domain"/>
    <property type="match status" value="1"/>
</dbReference>
<dbReference type="OrthoDB" id="9810734at2"/>
<protein>
    <submittedName>
        <fullName evidence="2">SDR family NAD(P)-dependent oxidoreductase</fullName>
    </submittedName>
</protein>